<proteinExistence type="predicted"/>
<reference evidence="3" key="1">
    <citation type="submission" date="2022-10" db="EMBL/GenBank/DDBJ databases">
        <authorList>
            <person name="Chen Y."/>
            <person name="Dougan E. K."/>
            <person name="Chan C."/>
            <person name="Rhodes N."/>
            <person name="Thang M."/>
        </authorList>
    </citation>
    <scope>NUCLEOTIDE SEQUENCE</scope>
</reference>
<keyword evidence="2" id="KW-0472">Membrane</keyword>
<keyword evidence="2" id="KW-1133">Transmembrane helix</keyword>
<keyword evidence="5" id="KW-1185">Reference proteome</keyword>
<evidence type="ECO:0000256" key="2">
    <source>
        <dbReference type="SAM" id="Phobius"/>
    </source>
</evidence>
<feature type="transmembrane region" description="Helical" evidence="2">
    <location>
        <begin position="112"/>
        <end position="134"/>
    </location>
</feature>
<keyword evidence="2" id="KW-0812">Transmembrane</keyword>
<gene>
    <name evidence="3" type="ORF">C1SCF055_LOCUS2811</name>
</gene>
<dbReference type="EMBL" id="CAMXCT010000133">
    <property type="protein sequence ID" value="CAI3974409.1"/>
    <property type="molecule type" value="Genomic_DNA"/>
</dbReference>
<sequence length="427" mass="47663">MGEPDPWCFSYGYWYAFSMGIIALGFGMGIYVPSLLPSAAFFFCMRYFVDQYNIRHHVYQPGVESLGSFSRAVRVMLETTVALWWLLIGAGALLYMYTYFADYWDGFLPRSLVLGLALWLVFGSFVLMIHVFYLSAHNARRPVHVPRGSELEAEEMKKKSSPLMEKGLSTIFGDLHDPKDEADEDPEANTEKKEKRLEPEDWDVRNCLNLGRPAELVPGRLLAHLRRDAAAPRARDSKRAVSFLGMSLFPDLPRLSQLQDVFKADDEETGPETPEPEVDSEARSLSVRIQLIDCFMDLPSKSSWNSSKQGEAPAKELEPLDETWRMVLEVTNLEGRIQTKAPHRGSLRSGRLEAYVSEGAVKRALEPSEEMNLLGMGFVPFFEISSASCSTAKDHPHSPPGFFGGAAKKLEAPGGAVEGMLVPETPG</sequence>
<accession>A0A9P1BJ76</accession>
<organism evidence="3">
    <name type="scientific">Cladocopium goreaui</name>
    <dbReference type="NCBI Taxonomy" id="2562237"/>
    <lineage>
        <taxon>Eukaryota</taxon>
        <taxon>Sar</taxon>
        <taxon>Alveolata</taxon>
        <taxon>Dinophyceae</taxon>
        <taxon>Suessiales</taxon>
        <taxon>Symbiodiniaceae</taxon>
        <taxon>Cladocopium</taxon>
    </lineage>
</organism>
<evidence type="ECO:0000313" key="4">
    <source>
        <dbReference type="EMBL" id="CAL4761721.1"/>
    </source>
</evidence>
<evidence type="ECO:0000313" key="5">
    <source>
        <dbReference type="Proteomes" id="UP001152797"/>
    </source>
</evidence>
<keyword evidence="4" id="KW-0223">Dioxygenase</keyword>
<name>A0A9P1BJ76_9DINO</name>
<reference evidence="4 5" key="2">
    <citation type="submission" date="2024-05" db="EMBL/GenBank/DDBJ databases">
        <authorList>
            <person name="Chen Y."/>
            <person name="Shah S."/>
            <person name="Dougan E. K."/>
            <person name="Thang M."/>
            <person name="Chan C."/>
        </authorList>
    </citation>
    <scope>NUCLEOTIDE SEQUENCE [LARGE SCALE GENOMIC DNA]</scope>
</reference>
<dbReference type="OrthoDB" id="360890at2759"/>
<feature type="transmembrane region" description="Helical" evidence="2">
    <location>
        <begin position="12"/>
        <end position="36"/>
    </location>
</feature>
<feature type="transmembrane region" description="Helical" evidence="2">
    <location>
        <begin position="81"/>
        <end position="100"/>
    </location>
</feature>
<dbReference type="GO" id="GO:0051213">
    <property type="term" value="F:dioxygenase activity"/>
    <property type="evidence" value="ECO:0007669"/>
    <property type="project" value="UniProtKB-KW"/>
</dbReference>
<evidence type="ECO:0000256" key="1">
    <source>
        <dbReference type="SAM" id="MobiDB-lite"/>
    </source>
</evidence>
<dbReference type="Proteomes" id="UP001152797">
    <property type="component" value="Unassembled WGS sequence"/>
</dbReference>
<protein>
    <submittedName>
        <fullName evidence="4">Persulfide dioxygenase ETHE1, mitochondrial</fullName>
    </submittedName>
</protein>
<keyword evidence="4" id="KW-0560">Oxidoreductase</keyword>
<dbReference type="AlphaFoldDB" id="A0A9P1BJ76"/>
<comment type="caution">
    <text evidence="3">The sequence shown here is derived from an EMBL/GenBank/DDBJ whole genome shotgun (WGS) entry which is preliminary data.</text>
</comment>
<dbReference type="EMBL" id="CAMXCT030000133">
    <property type="protein sequence ID" value="CAL4761721.1"/>
    <property type="molecule type" value="Genomic_DNA"/>
</dbReference>
<evidence type="ECO:0000313" key="3">
    <source>
        <dbReference type="EMBL" id="CAI3974409.1"/>
    </source>
</evidence>
<dbReference type="EMBL" id="CAMXCT020000133">
    <property type="protein sequence ID" value="CAL1127784.1"/>
    <property type="molecule type" value="Genomic_DNA"/>
</dbReference>
<feature type="region of interest" description="Disordered" evidence="1">
    <location>
        <begin position="173"/>
        <end position="197"/>
    </location>
</feature>